<dbReference type="Gene3D" id="1.20.58.340">
    <property type="entry name" value="Magnesium transport protein CorA, transmembrane region"/>
    <property type="match status" value="1"/>
</dbReference>
<dbReference type="Proteomes" id="UP000823388">
    <property type="component" value="Chromosome 5K"/>
</dbReference>
<evidence type="ECO:0000256" key="2">
    <source>
        <dbReference type="SAM" id="MobiDB-lite"/>
    </source>
</evidence>
<name>A0A8T0SEX9_PANVG</name>
<dbReference type="EMBL" id="CM029045">
    <property type="protein sequence ID" value="KAG2597898.1"/>
    <property type="molecule type" value="Genomic_DNA"/>
</dbReference>
<keyword evidence="4" id="KW-1185">Reference proteome</keyword>
<accession>A0A8T0SEX9</accession>
<evidence type="ECO:0000313" key="4">
    <source>
        <dbReference type="Proteomes" id="UP000823388"/>
    </source>
</evidence>
<reference evidence="3 4" key="1">
    <citation type="submission" date="2020-05" db="EMBL/GenBank/DDBJ databases">
        <title>WGS assembly of Panicum virgatum.</title>
        <authorList>
            <person name="Lovell J.T."/>
            <person name="Jenkins J."/>
            <person name="Shu S."/>
            <person name="Juenger T.E."/>
            <person name="Schmutz J."/>
        </authorList>
    </citation>
    <scope>NUCLEOTIDE SEQUENCE</scope>
    <source>
        <strain evidence="3">AP13</strain>
        <strain evidence="4">cv. AP13</strain>
    </source>
</reference>
<dbReference type="EMBL" id="CM029045">
    <property type="protein sequence ID" value="KAG2597886.1"/>
    <property type="molecule type" value="Genomic_DNA"/>
</dbReference>
<comment type="caution">
    <text evidence="3">The sequence shown here is derived from an EMBL/GenBank/DDBJ whole genome shotgun (WGS) entry which is preliminary data.</text>
</comment>
<evidence type="ECO:0000256" key="1">
    <source>
        <dbReference type="ARBA" id="ARBA00007535"/>
    </source>
</evidence>
<organism evidence="3 4">
    <name type="scientific">Panicum virgatum</name>
    <name type="common">Blackwell switchgrass</name>
    <dbReference type="NCBI Taxonomy" id="38727"/>
    <lineage>
        <taxon>Eukaryota</taxon>
        <taxon>Viridiplantae</taxon>
        <taxon>Streptophyta</taxon>
        <taxon>Embryophyta</taxon>
        <taxon>Tracheophyta</taxon>
        <taxon>Spermatophyta</taxon>
        <taxon>Magnoliopsida</taxon>
        <taxon>Liliopsida</taxon>
        <taxon>Poales</taxon>
        <taxon>Poaceae</taxon>
        <taxon>PACMAD clade</taxon>
        <taxon>Panicoideae</taxon>
        <taxon>Panicodae</taxon>
        <taxon>Paniceae</taxon>
        <taxon>Panicinae</taxon>
        <taxon>Panicum</taxon>
        <taxon>Panicum sect. Hiantes</taxon>
    </lineage>
</organism>
<feature type="compositionally biased region" description="Acidic residues" evidence="2">
    <location>
        <begin position="283"/>
        <end position="293"/>
    </location>
</feature>
<dbReference type="EMBL" id="CM029045">
    <property type="protein sequence ID" value="KAG2597894.1"/>
    <property type="molecule type" value="Genomic_DNA"/>
</dbReference>
<feature type="region of interest" description="Disordered" evidence="2">
    <location>
        <begin position="71"/>
        <end position="118"/>
    </location>
</feature>
<comment type="similarity">
    <text evidence="1">Belongs to the CorA metal ion transporter (MIT) (TC 1.A.35.5) family.</text>
</comment>
<dbReference type="EMBL" id="CM029045">
    <property type="protein sequence ID" value="KAG2597887.1"/>
    <property type="molecule type" value="Genomic_DNA"/>
</dbReference>
<dbReference type="PANTHER" id="PTHR13890:SF34">
    <property type="entry name" value="MAGNESIUM TRANSPORTER MRS2-E"/>
    <property type="match status" value="1"/>
</dbReference>
<dbReference type="InterPro" id="IPR039204">
    <property type="entry name" value="MRS2-like"/>
</dbReference>
<evidence type="ECO:0000313" key="3">
    <source>
        <dbReference type="EMBL" id="KAG2597892.1"/>
    </source>
</evidence>
<dbReference type="EMBL" id="CM029045">
    <property type="protein sequence ID" value="KAG2597893.1"/>
    <property type="molecule type" value="Genomic_DNA"/>
</dbReference>
<dbReference type="EMBL" id="CM029045">
    <property type="protein sequence ID" value="KAG2597895.1"/>
    <property type="molecule type" value="Genomic_DNA"/>
</dbReference>
<sequence>MCGTHVSETHCRALNCSGSRSDHAFLLVASLHRPTNHASLSFSPISSSPPPPPPDARLASPWSLLRSAPAPRRRSFVRSGGRGLHRSGAARGGGPSRWRWRRPPRPWLGTAAPRPSPTALSVDRRWRCLARRGAVERSRARPWCGAEGSELLCAKAAASGGEGGSDGRAGVGGGAAAALATGLDASKENGVAALLRLKAIMEATDVGGPAEILDLDGLDLHIKNRLVALSGRVQKVKDGLEHLLDNGMDMSEIYLTRKLAFQGFTETLSRVDSNKDVSTDHDEKEEEDRDDETDTRRESFSYVKPDIEELGNAC</sequence>
<dbReference type="EMBL" id="CM029045">
    <property type="protein sequence ID" value="KAG2597890.1"/>
    <property type="molecule type" value="Genomic_DNA"/>
</dbReference>
<dbReference type="EMBL" id="CM029045">
    <property type="protein sequence ID" value="KAG2597897.1"/>
    <property type="molecule type" value="Genomic_DNA"/>
</dbReference>
<dbReference type="GO" id="GO:0015095">
    <property type="term" value="F:magnesium ion transmembrane transporter activity"/>
    <property type="evidence" value="ECO:0007669"/>
    <property type="project" value="UniProtKB-ARBA"/>
</dbReference>
<dbReference type="EMBL" id="CM029045">
    <property type="protein sequence ID" value="KAG2597889.1"/>
    <property type="molecule type" value="Genomic_DNA"/>
</dbReference>
<dbReference type="EMBL" id="CM029045">
    <property type="protein sequence ID" value="KAG2597901.1"/>
    <property type="molecule type" value="Genomic_DNA"/>
</dbReference>
<dbReference type="EMBL" id="CM029045">
    <property type="protein sequence ID" value="KAG2597891.1"/>
    <property type="molecule type" value="Genomic_DNA"/>
</dbReference>
<proteinExistence type="inferred from homology"/>
<protein>
    <submittedName>
        <fullName evidence="3">Uncharacterized protein</fullName>
    </submittedName>
</protein>
<dbReference type="EMBL" id="CM029045">
    <property type="protein sequence ID" value="KAG2597900.1"/>
    <property type="molecule type" value="Genomic_DNA"/>
</dbReference>
<dbReference type="EMBL" id="CM029045">
    <property type="protein sequence ID" value="KAG2597892.1"/>
    <property type="molecule type" value="Genomic_DNA"/>
</dbReference>
<dbReference type="AlphaFoldDB" id="A0A8T0SEX9"/>
<dbReference type="EMBL" id="CM029045">
    <property type="protein sequence ID" value="KAG2597896.1"/>
    <property type="molecule type" value="Genomic_DNA"/>
</dbReference>
<dbReference type="EMBL" id="CM029045">
    <property type="protein sequence ID" value="KAG2597885.1"/>
    <property type="molecule type" value="Genomic_DNA"/>
</dbReference>
<feature type="compositionally biased region" description="Basic and acidic residues" evidence="2">
    <location>
        <begin position="272"/>
        <end position="282"/>
    </location>
</feature>
<feature type="region of interest" description="Disordered" evidence="2">
    <location>
        <begin position="271"/>
        <end position="314"/>
    </location>
</feature>
<dbReference type="EMBL" id="CM029045">
    <property type="protein sequence ID" value="KAG2597899.1"/>
    <property type="molecule type" value="Genomic_DNA"/>
</dbReference>
<dbReference type="EMBL" id="CM029045">
    <property type="protein sequence ID" value="KAG2597888.1"/>
    <property type="molecule type" value="Genomic_DNA"/>
</dbReference>
<dbReference type="PANTHER" id="PTHR13890">
    <property type="entry name" value="RNA SPLICING PROTEIN MRS2, MITOCHONDRIAL"/>
    <property type="match status" value="1"/>
</dbReference>
<gene>
    <name evidence="3" type="ORF">PVAP13_5KG347628</name>
</gene>